<proteinExistence type="predicted"/>
<comment type="subcellular location">
    <subcellularLocation>
        <location evidence="1">Cytoplasm</location>
    </subcellularLocation>
</comment>
<accession>A0A4R3N3G4</accession>
<dbReference type="GO" id="GO:0005737">
    <property type="term" value="C:cytoplasm"/>
    <property type="evidence" value="ECO:0007669"/>
    <property type="project" value="UniProtKB-SubCell"/>
</dbReference>
<evidence type="ECO:0000256" key="1">
    <source>
        <dbReference type="ARBA" id="ARBA00004496"/>
    </source>
</evidence>
<dbReference type="AlphaFoldDB" id="A0A4R3N3G4"/>
<name>A0A4R3N3G4_9BACI</name>
<evidence type="ECO:0000259" key="8">
    <source>
        <dbReference type="PROSITE" id="PS50110"/>
    </source>
</evidence>
<dbReference type="InterPro" id="IPR058245">
    <property type="entry name" value="NreC/VraR/RcsB-like_REC"/>
</dbReference>
<dbReference type="CDD" id="cd06170">
    <property type="entry name" value="LuxR_C_like"/>
    <property type="match status" value="1"/>
</dbReference>
<keyword evidence="4" id="KW-0238">DNA-binding</keyword>
<evidence type="ECO:0000256" key="5">
    <source>
        <dbReference type="ARBA" id="ARBA00023163"/>
    </source>
</evidence>
<dbReference type="InterPro" id="IPR000792">
    <property type="entry name" value="Tscrpt_reg_LuxR_C"/>
</dbReference>
<dbReference type="SUPFAM" id="SSF46894">
    <property type="entry name" value="C-terminal effector domain of the bipartite response regulators"/>
    <property type="match status" value="1"/>
</dbReference>
<dbReference type="InterPro" id="IPR039420">
    <property type="entry name" value="WalR-like"/>
</dbReference>
<sequence>MGNKIKVVVIDDHDVVRKGVITYLQTEDHLEIAGEASSGRKGVEVVREARPDVVLLDLMMEDGDGIEATKKILSFHPECKIIILTSYYDDEKVFPALEAGAFSYMLKTSSAEEIAEAIKKAARGENVIEPKVAGKMMNRFRLQEKKPHESLTERELEVLICIGNGMTNQEISEHLFIGIKTVKTHVSNILSKLGVQDRTQAAVYAHRNGIMRDQS</sequence>
<feature type="modified residue" description="4-aspartylphosphate" evidence="6">
    <location>
        <position position="57"/>
    </location>
</feature>
<comment type="caution">
    <text evidence="9">The sequence shown here is derived from an EMBL/GenBank/DDBJ whole genome shotgun (WGS) entry which is preliminary data.</text>
</comment>
<dbReference type="GO" id="GO:0006355">
    <property type="term" value="P:regulation of DNA-templated transcription"/>
    <property type="evidence" value="ECO:0007669"/>
    <property type="project" value="InterPro"/>
</dbReference>
<evidence type="ECO:0000259" key="7">
    <source>
        <dbReference type="PROSITE" id="PS50043"/>
    </source>
</evidence>
<dbReference type="Pfam" id="PF00196">
    <property type="entry name" value="GerE"/>
    <property type="match status" value="1"/>
</dbReference>
<dbReference type="RefSeq" id="WP_132371471.1">
    <property type="nucleotide sequence ID" value="NZ_SMAN01000006.1"/>
</dbReference>
<dbReference type="Pfam" id="PF00072">
    <property type="entry name" value="Response_reg"/>
    <property type="match status" value="1"/>
</dbReference>
<dbReference type="InterPro" id="IPR016032">
    <property type="entry name" value="Sig_transdc_resp-reg_C-effctor"/>
</dbReference>
<dbReference type="InterPro" id="IPR001789">
    <property type="entry name" value="Sig_transdc_resp-reg_receiver"/>
</dbReference>
<organism evidence="9 10">
    <name type="scientific">Melghiribacillus thermohalophilus</name>
    <dbReference type="NCBI Taxonomy" id="1324956"/>
    <lineage>
        <taxon>Bacteria</taxon>
        <taxon>Bacillati</taxon>
        <taxon>Bacillota</taxon>
        <taxon>Bacilli</taxon>
        <taxon>Bacillales</taxon>
        <taxon>Bacillaceae</taxon>
        <taxon>Melghiribacillus</taxon>
    </lineage>
</organism>
<keyword evidence="2 6" id="KW-0597">Phosphoprotein</keyword>
<evidence type="ECO:0000256" key="3">
    <source>
        <dbReference type="ARBA" id="ARBA00023015"/>
    </source>
</evidence>
<dbReference type="Proteomes" id="UP000294650">
    <property type="component" value="Unassembled WGS sequence"/>
</dbReference>
<dbReference type="PANTHER" id="PTHR43214:SF37">
    <property type="entry name" value="TRANSCRIPTIONAL REGULATORY PROTEIN YDFI"/>
    <property type="match status" value="1"/>
</dbReference>
<protein>
    <submittedName>
        <fullName evidence="9">LuxR family two component transcriptional regulator</fullName>
    </submittedName>
</protein>
<dbReference type="PANTHER" id="PTHR43214">
    <property type="entry name" value="TWO-COMPONENT RESPONSE REGULATOR"/>
    <property type="match status" value="1"/>
</dbReference>
<dbReference type="PROSITE" id="PS00622">
    <property type="entry name" value="HTH_LUXR_1"/>
    <property type="match status" value="1"/>
</dbReference>
<dbReference type="PRINTS" id="PR00038">
    <property type="entry name" value="HTHLUXR"/>
</dbReference>
<dbReference type="PROSITE" id="PS50110">
    <property type="entry name" value="RESPONSE_REGULATORY"/>
    <property type="match status" value="1"/>
</dbReference>
<evidence type="ECO:0000256" key="2">
    <source>
        <dbReference type="ARBA" id="ARBA00022553"/>
    </source>
</evidence>
<keyword evidence="3" id="KW-0805">Transcription regulation</keyword>
<feature type="domain" description="Response regulatory" evidence="8">
    <location>
        <begin position="6"/>
        <end position="122"/>
    </location>
</feature>
<dbReference type="GO" id="GO:0003677">
    <property type="term" value="F:DNA binding"/>
    <property type="evidence" value="ECO:0007669"/>
    <property type="project" value="UniProtKB-KW"/>
</dbReference>
<reference evidence="9 10" key="1">
    <citation type="submission" date="2019-03" db="EMBL/GenBank/DDBJ databases">
        <title>Genomic Encyclopedia of Type Strains, Phase IV (KMG-IV): sequencing the most valuable type-strain genomes for metagenomic binning, comparative biology and taxonomic classification.</title>
        <authorList>
            <person name="Goeker M."/>
        </authorList>
    </citation>
    <scope>NUCLEOTIDE SEQUENCE [LARGE SCALE GENOMIC DNA]</scope>
    <source>
        <strain evidence="9 10">DSM 25894</strain>
    </source>
</reference>
<keyword evidence="10" id="KW-1185">Reference proteome</keyword>
<dbReference type="EMBL" id="SMAN01000006">
    <property type="protein sequence ID" value="TCT23680.1"/>
    <property type="molecule type" value="Genomic_DNA"/>
</dbReference>
<dbReference type="GO" id="GO:0000160">
    <property type="term" value="P:phosphorelay signal transduction system"/>
    <property type="evidence" value="ECO:0007669"/>
    <property type="project" value="InterPro"/>
</dbReference>
<dbReference type="OrthoDB" id="9780153at2"/>
<evidence type="ECO:0000256" key="6">
    <source>
        <dbReference type="PROSITE-ProRule" id="PRU00169"/>
    </source>
</evidence>
<keyword evidence="5" id="KW-0804">Transcription</keyword>
<dbReference type="Gene3D" id="3.40.50.2300">
    <property type="match status" value="1"/>
</dbReference>
<dbReference type="CDD" id="cd17535">
    <property type="entry name" value="REC_NarL-like"/>
    <property type="match status" value="1"/>
</dbReference>
<evidence type="ECO:0000313" key="9">
    <source>
        <dbReference type="EMBL" id="TCT23680.1"/>
    </source>
</evidence>
<evidence type="ECO:0000313" key="10">
    <source>
        <dbReference type="Proteomes" id="UP000294650"/>
    </source>
</evidence>
<dbReference type="InterPro" id="IPR011006">
    <property type="entry name" value="CheY-like_superfamily"/>
</dbReference>
<dbReference type="SMART" id="SM00421">
    <property type="entry name" value="HTH_LUXR"/>
    <property type="match status" value="1"/>
</dbReference>
<evidence type="ECO:0000256" key="4">
    <source>
        <dbReference type="ARBA" id="ARBA00023125"/>
    </source>
</evidence>
<dbReference type="SMART" id="SM00448">
    <property type="entry name" value="REC"/>
    <property type="match status" value="1"/>
</dbReference>
<feature type="domain" description="HTH luxR-type" evidence="7">
    <location>
        <begin position="144"/>
        <end position="209"/>
    </location>
</feature>
<dbReference type="SUPFAM" id="SSF52172">
    <property type="entry name" value="CheY-like"/>
    <property type="match status" value="1"/>
</dbReference>
<gene>
    <name evidence="9" type="ORF">EDD68_10690</name>
</gene>
<dbReference type="PROSITE" id="PS50043">
    <property type="entry name" value="HTH_LUXR_2"/>
    <property type="match status" value="1"/>
</dbReference>